<dbReference type="EMBL" id="JAGTTL010000037">
    <property type="protein sequence ID" value="KAK6293014.1"/>
    <property type="molecule type" value="Genomic_DNA"/>
</dbReference>
<accession>A0AAN8Q674</accession>
<feature type="region of interest" description="Disordered" evidence="1">
    <location>
        <begin position="1"/>
        <end position="80"/>
    </location>
</feature>
<keyword evidence="3" id="KW-1185">Reference proteome</keyword>
<evidence type="ECO:0000313" key="2">
    <source>
        <dbReference type="EMBL" id="KAK6293014.1"/>
    </source>
</evidence>
<evidence type="ECO:0000256" key="1">
    <source>
        <dbReference type="SAM" id="MobiDB-lite"/>
    </source>
</evidence>
<organism evidence="2 3">
    <name type="scientific">Coregonus suidteri</name>
    <dbReference type="NCBI Taxonomy" id="861788"/>
    <lineage>
        <taxon>Eukaryota</taxon>
        <taxon>Metazoa</taxon>
        <taxon>Chordata</taxon>
        <taxon>Craniata</taxon>
        <taxon>Vertebrata</taxon>
        <taxon>Euteleostomi</taxon>
        <taxon>Actinopterygii</taxon>
        <taxon>Neopterygii</taxon>
        <taxon>Teleostei</taxon>
        <taxon>Protacanthopterygii</taxon>
        <taxon>Salmoniformes</taxon>
        <taxon>Salmonidae</taxon>
        <taxon>Coregoninae</taxon>
        <taxon>Coregonus</taxon>
    </lineage>
</organism>
<proteinExistence type="predicted"/>
<protein>
    <submittedName>
        <fullName evidence="2">Uncharacterized protein</fullName>
    </submittedName>
</protein>
<sequence length="97" mass="11259">MWRRHMKTSSLHSGPADGTPYTTSHNPLRHRDPATYHTTWLSSTSTNPVRERMLKRARPRQSRHPNQKRGVKSRRASRRSVVISGPKLLLFFQTSNL</sequence>
<name>A0AAN8Q674_9TELE</name>
<feature type="compositionally biased region" description="Polar residues" evidence="1">
    <location>
        <begin position="36"/>
        <end position="48"/>
    </location>
</feature>
<dbReference type="Proteomes" id="UP001356427">
    <property type="component" value="Unassembled WGS sequence"/>
</dbReference>
<gene>
    <name evidence="2" type="ORF">J4Q44_G00365150</name>
</gene>
<reference evidence="2 3" key="1">
    <citation type="submission" date="2021-04" db="EMBL/GenBank/DDBJ databases">
        <authorList>
            <person name="De Guttry C."/>
            <person name="Zahm M."/>
            <person name="Klopp C."/>
            <person name="Cabau C."/>
            <person name="Louis A."/>
            <person name="Berthelot C."/>
            <person name="Parey E."/>
            <person name="Roest Crollius H."/>
            <person name="Montfort J."/>
            <person name="Robinson-Rechavi M."/>
            <person name="Bucao C."/>
            <person name="Bouchez O."/>
            <person name="Gislard M."/>
            <person name="Lluch J."/>
            <person name="Milhes M."/>
            <person name="Lampietro C."/>
            <person name="Lopez Roques C."/>
            <person name="Donnadieu C."/>
            <person name="Braasch I."/>
            <person name="Desvignes T."/>
            <person name="Postlethwait J."/>
            <person name="Bobe J."/>
            <person name="Wedekind C."/>
            <person name="Guiguen Y."/>
        </authorList>
    </citation>
    <scope>NUCLEOTIDE SEQUENCE [LARGE SCALE GENOMIC DNA]</scope>
    <source>
        <strain evidence="2">Cs_M1</strain>
        <tissue evidence="2">Blood</tissue>
    </source>
</reference>
<dbReference type="AlphaFoldDB" id="A0AAN8Q674"/>
<comment type="caution">
    <text evidence="2">The sequence shown here is derived from an EMBL/GenBank/DDBJ whole genome shotgun (WGS) entry which is preliminary data.</text>
</comment>
<evidence type="ECO:0000313" key="3">
    <source>
        <dbReference type="Proteomes" id="UP001356427"/>
    </source>
</evidence>
<feature type="compositionally biased region" description="Basic residues" evidence="1">
    <location>
        <begin position="55"/>
        <end position="78"/>
    </location>
</feature>